<dbReference type="InterPro" id="IPR011990">
    <property type="entry name" value="TPR-like_helical_dom_sf"/>
</dbReference>
<dbReference type="OrthoDB" id="185373at2759"/>
<feature type="repeat" description="PPR" evidence="2">
    <location>
        <begin position="60"/>
        <end position="94"/>
    </location>
</feature>
<dbReference type="InterPro" id="IPR032867">
    <property type="entry name" value="DYW_dom"/>
</dbReference>
<evidence type="ECO:0000259" key="3">
    <source>
        <dbReference type="Pfam" id="PF14432"/>
    </source>
</evidence>
<dbReference type="PANTHER" id="PTHR47926:SF533">
    <property type="entry name" value="DYW DOMAIN-CONTAINING PROTEIN"/>
    <property type="match status" value="1"/>
</dbReference>
<name>D8S7D5_SELML</name>
<accession>D8S7D5</accession>
<keyword evidence="5" id="KW-1185">Reference proteome</keyword>
<dbReference type="HOGENOM" id="CLU_002706_37_1_1"/>
<dbReference type="GO" id="GO:0003723">
    <property type="term" value="F:RNA binding"/>
    <property type="evidence" value="ECO:0007669"/>
    <property type="project" value="InterPro"/>
</dbReference>
<gene>
    <name evidence="4" type="ORF">SELMODRAFT_110422</name>
</gene>
<evidence type="ECO:0000313" key="5">
    <source>
        <dbReference type="Proteomes" id="UP000001514"/>
    </source>
</evidence>
<dbReference type="PANTHER" id="PTHR47926">
    <property type="entry name" value="PENTATRICOPEPTIDE REPEAT-CONTAINING PROTEIN"/>
    <property type="match status" value="1"/>
</dbReference>
<dbReference type="Proteomes" id="UP000001514">
    <property type="component" value="Unassembled WGS sequence"/>
</dbReference>
<dbReference type="KEGG" id="smo:SELMODRAFT_110422"/>
<dbReference type="GO" id="GO:0008270">
    <property type="term" value="F:zinc ion binding"/>
    <property type="evidence" value="ECO:0007669"/>
    <property type="project" value="InterPro"/>
</dbReference>
<keyword evidence="1" id="KW-0677">Repeat</keyword>
<dbReference type="InterPro" id="IPR046848">
    <property type="entry name" value="E_motif"/>
</dbReference>
<feature type="domain" description="DYW" evidence="3">
    <location>
        <begin position="130"/>
        <end position="214"/>
    </location>
</feature>
<dbReference type="AlphaFoldDB" id="D8S7D5"/>
<dbReference type="InterPro" id="IPR046960">
    <property type="entry name" value="PPR_At4g14850-like_plant"/>
</dbReference>
<sequence length="214" mass="24070">MVDSLGRAGRLKDAEELVRTMPLYPDFIAWMTLLGACKLHRNLEQGPRVAEEALEMLPESASPYVVLLSMYALAGKHDEAKRVRRAMEERGMKETSGRSYIEVRNKVHEFVEGEASLHPETQAIRNLLQELHEVNAAEESDPSSDHSERLAIGFGLLSTKQGTPLRVVSNLSVCPDCHTAAKNISKLTKREITVRDFSRYHVFRDGSCTCNDCW</sequence>
<dbReference type="EMBL" id="GL377605">
    <property type="protein sequence ID" value="EFJ19586.1"/>
    <property type="molecule type" value="Genomic_DNA"/>
</dbReference>
<reference evidence="4 5" key="1">
    <citation type="journal article" date="2011" name="Science">
        <title>The Selaginella genome identifies genetic changes associated with the evolution of vascular plants.</title>
        <authorList>
            <person name="Banks J.A."/>
            <person name="Nishiyama T."/>
            <person name="Hasebe M."/>
            <person name="Bowman J.L."/>
            <person name="Gribskov M."/>
            <person name="dePamphilis C."/>
            <person name="Albert V.A."/>
            <person name="Aono N."/>
            <person name="Aoyama T."/>
            <person name="Ambrose B.A."/>
            <person name="Ashton N.W."/>
            <person name="Axtell M.J."/>
            <person name="Barker E."/>
            <person name="Barker M.S."/>
            <person name="Bennetzen J.L."/>
            <person name="Bonawitz N.D."/>
            <person name="Chapple C."/>
            <person name="Cheng C."/>
            <person name="Correa L.G."/>
            <person name="Dacre M."/>
            <person name="DeBarry J."/>
            <person name="Dreyer I."/>
            <person name="Elias M."/>
            <person name="Engstrom E.M."/>
            <person name="Estelle M."/>
            <person name="Feng L."/>
            <person name="Finet C."/>
            <person name="Floyd S.K."/>
            <person name="Frommer W.B."/>
            <person name="Fujita T."/>
            <person name="Gramzow L."/>
            <person name="Gutensohn M."/>
            <person name="Harholt J."/>
            <person name="Hattori M."/>
            <person name="Heyl A."/>
            <person name="Hirai T."/>
            <person name="Hiwatashi Y."/>
            <person name="Ishikawa M."/>
            <person name="Iwata M."/>
            <person name="Karol K.G."/>
            <person name="Koehler B."/>
            <person name="Kolukisaoglu U."/>
            <person name="Kubo M."/>
            <person name="Kurata T."/>
            <person name="Lalonde S."/>
            <person name="Li K."/>
            <person name="Li Y."/>
            <person name="Litt A."/>
            <person name="Lyons E."/>
            <person name="Manning G."/>
            <person name="Maruyama T."/>
            <person name="Michael T.P."/>
            <person name="Mikami K."/>
            <person name="Miyazaki S."/>
            <person name="Morinaga S."/>
            <person name="Murata T."/>
            <person name="Mueller-Roeber B."/>
            <person name="Nelson D.R."/>
            <person name="Obara M."/>
            <person name="Oguri Y."/>
            <person name="Olmstead R.G."/>
            <person name="Onodera N."/>
            <person name="Petersen B.L."/>
            <person name="Pils B."/>
            <person name="Prigge M."/>
            <person name="Rensing S.A."/>
            <person name="Riano-Pachon D.M."/>
            <person name="Roberts A.W."/>
            <person name="Sato Y."/>
            <person name="Scheller H.V."/>
            <person name="Schulz B."/>
            <person name="Schulz C."/>
            <person name="Shakirov E.V."/>
            <person name="Shibagaki N."/>
            <person name="Shinohara N."/>
            <person name="Shippen D.E."/>
            <person name="Soerensen I."/>
            <person name="Sotooka R."/>
            <person name="Sugimoto N."/>
            <person name="Sugita M."/>
            <person name="Sumikawa N."/>
            <person name="Tanurdzic M."/>
            <person name="Theissen G."/>
            <person name="Ulvskov P."/>
            <person name="Wakazuki S."/>
            <person name="Weng J.K."/>
            <person name="Willats W.W."/>
            <person name="Wipf D."/>
            <person name="Wolf P.G."/>
            <person name="Yang L."/>
            <person name="Zimmer A.D."/>
            <person name="Zhu Q."/>
            <person name="Mitros T."/>
            <person name="Hellsten U."/>
            <person name="Loque D."/>
            <person name="Otillar R."/>
            <person name="Salamov A."/>
            <person name="Schmutz J."/>
            <person name="Shapiro H."/>
            <person name="Lindquist E."/>
            <person name="Lucas S."/>
            <person name="Rokhsar D."/>
            <person name="Grigoriev I.V."/>
        </authorList>
    </citation>
    <scope>NUCLEOTIDE SEQUENCE [LARGE SCALE GENOMIC DNA]</scope>
</reference>
<dbReference type="PROSITE" id="PS51375">
    <property type="entry name" value="PPR"/>
    <property type="match status" value="1"/>
</dbReference>
<dbReference type="Pfam" id="PF14432">
    <property type="entry name" value="DYW_deaminase"/>
    <property type="match status" value="1"/>
</dbReference>
<dbReference type="InParanoid" id="D8S7D5"/>
<evidence type="ECO:0000313" key="4">
    <source>
        <dbReference type="EMBL" id="EFJ19586.1"/>
    </source>
</evidence>
<dbReference type="OMA" id="RACKDRH"/>
<dbReference type="InterPro" id="IPR002885">
    <property type="entry name" value="PPR_rpt"/>
</dbReference>
<dbReference type="Pfam" id="PF01535">
    <property type="entry name" value="PPR"/>
    <property type="match status" value="1"/>
</dbReference>
<evidence type="ECO:0000256" key="1">
    <source>
        <dbReference type="ARBA" id="ARBA00022737"/>
    </source>
</evidence>
<dbReference type="Gramene" id="EFJ19586">
    <property type="protein sequence ID" value="EFJ19586"/>
    <property type="gene ID" value="SELMODRAFT_110422"/>
</dbReference>
<dbReference type="Gene3D" id="1.25.40.10">
    <property type="entry name" value="Tetratricopeptide repeat domain"/>
    <property type="match status" value="1"/>
</dbReference>
<proteinExistence type="predicted"/>
<protein>
    <recommendedName>
        <fullName evidence="3">DYW domain-containing protein</fullName>
    </recommendedName>
</protein>
<evidence type="ECO:0000256" key="2">
    <source>
        <dbReference type="PROSITE-ProRule" id="PRU00708"/>
    </source>
</evidence>
<dbReference type="Pfam" id="PF20431">
    <property type="entry name" value="E_motif"/>
    <property type="match status" value="1"/>
</dbReference>
<organism evidence="5">
    <name type="scientific">Selaginella moellendorffii</name>
    <name type="common">Spikemoss</name>
    <dbReference type="NCBI Taxonomy" id="88036"/>
    <lineage>
        <taxon>Eukaryota</taxon>
        <taxon>Viridiplantae</taxon>
        <taxon>Streptophyta</taxon>
        <taxon>Embryophyta</taxon>
        <taxon>Tracheophyta</taxon>
        <taxon>Lycopodiopsida</taxon>
        <taxon>Selaginellales</taxon>
        <taxon>Selaginellaceae</taxon>
        <taxon>Selaginella</taxon>
    </lineage>
</organism>
<dbReference type="eggNOG" id="KOG4197">
    <property type="taxonomic scope" value="Eukaryota"/>
</dbReference>
<dbReference type="GO" id="GO:0009451">
    <property type="term" value="P:RNA modification"/>
    <property type="evidence" value="ECO:0007669"/>
    <property type="project" value="InterPro"/>
</dbReference>